<organism evidence="1">
    <name type="scientific">Streptomyces sp. NBC_00003</name>
    <dbReference type="NCBI Taxonomy" id="2903608"/>
    <lineage>
        <taxon>Bacteria</taxon>
        <taxon>Bacillati</taxon>
        <taxon>Actinomycetota</taxon>
        <taxon>Actinomycetes</taxon>
        <taxon>Kitasatosporales</taxon>
        <taxon>Streptomycetaceae</taxon>
        <taxon>Streptomyces</taxon>
    </lineage>
</organism>
<protein>
    <submittedName>
        <fullName evidence="1">DUF2277 domain-containing protein</fullName>
    </submittedName>
</protein>
<name>A0AAU2VBB1_9ACTN</name>
<dbReference type="AlphaFoldDB" id="A0AAU2VBB1"/>
<reference evidence="1" key="1">
    <citation type="submission" date="2022-10" db="EMBL/GenBank/DDBJ databases">
        <title>The complete genomes of actinobacterial strains from the NBC collection.</title>
        <authorList>
            <person name="Joergensen T.S."/>
            <person name="Alvarez Arevalo M."/>
            <person name="Sterndorff E.B."/>
            <person name="Faurdal D."/>
            <person name="Vuksanovic O."/>
            <person name="Mourched A.-S."/>
            <person name="Charusanti P."/>
            <person name="Shaw S."/>
            <person name="Blin K."/>
            <person name="Weber T."/>
        </authorList>
    </citation>
    <scope>NUCLEOTIDE SEQUENCE</scope>
    <source>
        <strain evidence="1">NBC_00003</strain>
    </source>
</reference>
<proteinExistence type="predicted"/>
<accession>A0AAU2VBB1</accession>
<gene>
    <name evidence="1" type="ORF">OG549_28560</name>
</gene>
<dbReference type="InterPro" id="IPR018735">
    <property type="entry name" value="DUF2277"/>
</dbReference>
<evidence type="ECO:0000313" key="1">
    <source>
        <dbReference type="EMBL" id="WTW64276.1"/>
    </source>
</evidence>
<dbReference type="EMBL" id="CP108318">
    <property type="protein sequence ID" value="WTW64276.1"/>
    <property type="molecule type" value="Genomic_DNA"/>
</dbReference>
<sequence>MCRSIKTLRPPAMPEEATDDDIRAAALQYVRKVSGFRAPAAHNREVFERAVDEIAEATRELLAGLEVRGAAARRPA</sequence>
<dbReference type="Pfam" id="PF10041">
    <property type="entry name" value="DUF2277"/>
    <property type="match status" value="1"/>
</dbReference>